<proteinExistence type="predicted"/>
<name>A0A1S1U508_9BURK</name>
<comment type="caution">
    <text evidence="2">The sequence shown here is derived from an EMBL/GenBank/DDBJ whole genome shotgun (WGS) entry which is preliminary data.</text>
</comment>
<accession>A0A1S1U508</accession>
<reference evidence="2 3" key="1">
    <citation type="submission" date="2015-06" db="EMBL/GenBank/DDBJ databases">
        <title>Draft genome sequencing of a biphenyl-degrading bacterium, Janthinobacterium lividum MEG1.</title>
        <authorList>
            <person name="Shimodaira J."/>
            <person name="Hatta T."/>
        </authorList>
    </citation>
    <scope>NUCLEOTIDE SEQUENCE [LARGE SCALE GENOMIC DNA]</scope>
    <source>
        <strain evidence="2 3">MEG1</strain>
    </source>
</reference>
<protein>
    <submittedName>
        <fullName evidence="2">Uncharacterized protein</fullName>
    </submittedName>
</protein>
<feature type="compositionally biased region" description="Basic and acidic residues" evidence="1">
    <location>
        <begin position="123"/>
        <end position="133"/>
    </location>
</feature>
<evidence type="ECO:0000256" key="1">
    <source>
        <dbReference type="SAM" id="MobiDB-lite"/>
    </source>
</evidence>
<feature type="region of interest" description="Disordered" evidence="1">
    <location>
        <begin position="114"/>
        <end position="133"/>
    </location>
</feature>
<evidence type="ECO:0000313" key="2">
    <source>
        <dbReference type="EMBL" id="OHV95336.1"/>
    </source>
</evidence>
<dbReference type="AlphaFoldDB" id="A0A1S1U508"/>
<evidence type="ECO:0000313" key="3">
    <source>
        <dbReference type="Proteomes" id="UP000179840"/>
    </source>
</evidence>
<gene>
    <name evidence="2" type="ORF">AKG95_19340</name>
</gene>
<dbReference type="EMBL" id="LFKP01000010">
    <property type="protein sequence ID" value="OHV95336.1"/>
    <property type="molecule type" value="Genomic_DNA"/>
</dbReference>
<dbReference type="Proteomes" id="UP000179840">
    <property type="component" value="Unassembled WGS sequence"/>
</dbReference>
<sequence length="133" mass="14906">MLTTSDVSTLITLETEYNAAVEHRSAAREVANSADFQFRATLEVCEHAINLQRALEKNRFHEVHEAFTPVHRMLMDMQRETEALYQHADAAYKNAHTAAKKSFYAVKEARVSATSGAPQTHSGTDEILLKDIS</sequence>
<organism evidence="2 3">
    <name type="scientific">Janthinobacterium lividum</name>
    <dbReference type="NCBI Taxonomy" id="29581"/>
    <lineage>
        <taxon>Bacteria</taxon>
        <taxon>Pseudomonadati</taxon>
        <taxon>Pseudomonadota</taxon>
        <taxon>Betaproteobacteria</taxon>
        <taxon>Burkholderiales</taxon>
        <taxon>Oxalobacteraceae</taxon>
        <taxon>Janthinobacterium</taxon>
    </lineage>
</organism>
<dbReference type="RefSeq" id="WP_071078549.1">
    <property type="nucleotide sequence ID" value="NZ_LFKP01000010.1"/>
</dbReference>